<sequence>MQLQYRSDRTLARKHYLSSRLPYATDNSQIFQLIRRVILRGDIEVNPGPNEDIAQRKSKQTNVQCKGKTNVGLKICEWNINRLTDSKFEQIKHFLTSSHSEIDVLFLIETFLKPKVPDSVFEIPGYVMYRKERPGVKQSGGILVYVNFKLKENCLIDLEEKEIETLWLDIFPFNSKRALLVGALYRPPSSNVDIDSRIEKNIENAYLQNRETIIVADFNINYFDHAYNSHRLAKALKNMALSQVISSVTRPKSGTCLGHCYTSHPTFIANTSVLNIGLADHLPLIIQRKYAKQRRGCESQNTTISYRETKNLNLDELLQSLERIPWDTAFVLEDIDDILNALESMLN</sequence>
<evidence type="ECO:0000259" key="1">
    <source>
        <dbReference type="Pfam" id="PF03372"/>
    </source>
</evidence>
<protein>
    <recommendedName>
        <fullName evidence="1">Endonuclease/exonuclease/phosphatase domain-containing protein</fullName>
    </recommendedName>
</protein>
<dbReference type="GO" id="GO:0003824">
    <property type="term" value="F:catalytic activity"/>
    <property type="evidence" value="ECO:0007669"/>
    <property type="project" value="InterPro"/>
</dbReference>
<name>A0AAD9QS59_ACRCE</name>
<evidence type="ECO:0000313" key="3">
    <source>
        <dbReference type="Proteomes" id="UP001249851"/>
    </source>
</evidence>
<accession>A0AAD9QS59</accession>
<comment type="caution">
    <text evidence="2">The sequence shown here is derived from an EMBL/GenBank/DDBJ whole genome shotgun (WGS) entry which is preliminary data.</text>
</comment>
<proteinExistence type="predicted"/>
<keyword evidence="3" id="KW-1185">Reference proteome</keyword>
<dbReference type="EMBL" id="JARQWQ010000017">
    <property type="protein sequence ID" value="KAK2566379.1"/>
    <property type="molecule type" value="Genomic_DNA"/>
</dbReference>
<dbReference type="Pfam" id="PF03372">
    <property type="entry name" value="Exo_endo_phos"/>
    <property type="match status" value="1"/>
</dbReference>
<dbReference type="SUPFAM" id="SSF56219">
    <property type="entry name" value="DNase I-like"/>
    <property type="match status" value="1"/>
</dbReference>
<dbReference type="InterPro" id="IPR036691">
    <property type="entry name" value="Endo/exonu/phosph_ase_sf"/>
</dbReference>
<dbReference type="AlphaFoldDB" id="A0AAD9QS59"/>
<evidence type="ECO:0000313" key="2">
    <source>
        <dbReference type="EMBL" id="KAK2566379.1"/>
    </source>
</evidence>
<dbReference type="PANTHER" id="PTHR33395">
    <property type="entry name" value="TRANSCRIPTASE, PUTATIVE-RELATED-RELATED"/>
    <property type="match status" value="1"/>
</dbReference>
<dbReference type="InterPro" id="IPR005135">
    <property type="entry name" value="Endo/exonuclease/phosphatase"/>
</dbReference>
<reference evidence="2" key="1">
    <citation type="journal article" date="2023" name="G3 (Bethesda)">
        <title>Whole genome assembly and annotation of the endangered Caribbean coral Acropora cervicornis.</title>
        <authorList>
            <person name="Selwyn J.D."/>
            <person name="Vollmer S.V."/>
        </authorList>
    </citation>
    <scope>NUCLEOTIDE SEQUENCE</scope>
    <source>
        <strain evidence="2">K2</strain>
    </source>
</reference>
<dbReference type="GO" id="GO:0031012">
    <property type="term" value="C:extracellular matrix"/>
    <property type="evidence" value="ECO:0007669"/>
    <property type="project" value="TreeGrafter"/>
</dbReference>
<organism evidence="2 3">
    <name type="scientific">Acropora cervicornis</name>
    <name type="common">Staghorn coral</name>
    <dbReference type="NCBI Taxonomy" id="6130"/>
    <lineage>
        <taxon>Eukaryota</taxon>
        <taxon>Metazoa</taxon>
        <taxon>Cnidaria</taxon>
        <taxon>Anthozoa</taxon>
        <taxon>Hexacorallia</taxon>
        <taxon>Scleractinia</taxon>
        <taxon>Astrocoeniina</taxon>
        <taxon>Acroporidae</taxon>
        <taxon>Acropora</taxon>
    </lineage>
</organism>
<dbReference type="Proteomes" id="UP001249851">
    <property type="component" value="Unassembled WGS sequence"/>
</dbReference>
<dbReference type="PANTHER" id="PTHR33395:SF22">
    <property type="entry name" value="REVERSE TRANSCRIPTASE DOMAIN-CONTAINING PROTEIN"/>
    <property type="match status" value="1"/>
</dbReference>
<reference evidence="2" key="2">
    <citation type="journal article" date="2023" name="Science">
        <title>Genomic signatures of disease resistance in endangered staghorn corals.</title>
        <authorList>
            <person name="Vollmer S.V."/>
            <person name="Selwyn J.D."/>
            <person name="Despard B.A."/>
            <person name="Roesel C.L."/>
        </authorList>
    </citation>
    <scope>NUCLEOTIDE SEQUENCE</scope>
    <source>
        <strain evidence="2">K2</strain>
    </source>
</reference>
<gene>
    <name evidence="2" type="ORF">P5673_009883</name>
</gene>
<dbReference type="Gene3D" id="3.60.10.10">
    <property type="entry name" value="Endonuclease/exonuclease/phosphatase"/>
    <property type="match status" value="1"/>
</dbReference>
<feature type="domain" description="Endonuclease/exonuclease/phosphatase" evidence="1">
    <location>
        <begin position="78"/>
        <end position="246"/>
    </location>
</feature>